<evidence type="ECO:0000259" key="1">
    <source>
        <dbReference type="PROSITE" id="PS50280"/>
    </source>
</evidence>
<gene>
    <name evidence="2" type="ORF">CBER1_09922</name>
</gene>
<evidence type="ECO:0000313" key="2">
    <source>
        <dbReference type="EMBL" id="PPJ57504.1"/>
    </source>
</evidence>
<dbReference type="Gene3D" id="2.170.270.10">
    <property type="entry name" value="SET domain"/>
    <property type="match status" value="1"/>
</dbReference>
<protein>
    <recommendedName>
        <fullName evidence="1">SET domain-containing protein</fullName>
    </recommendedName>
</protein>
<dbReference type="STRING" id="357750.A0A2S6CCQ6"/>
<comment type="caution">
    <text evidence="2">The sequence shown here is derived from an EMBL/GenBank/DDBJ whole genome shotgun (WGS) entry which is preliminary data.</text>
</comment>
<organism evidence="2 3">
    <name type="scientific">Cercospora berteroae</name>
    <dbReference type="NCBI Taxonomy" id="357750"/>
    <lineage>
        <taxon>Eukaryota</taxon>
        <taxon>Fungi</taxon>
        <taxon>Dikarya</taxon>
        <taxon>Ascomycota</taxon>
        <taxon>Pezizomycotina</taxon>
        <taxon>Dothideomycetes</taxon>
        <taxon>Dothideomycetidae</taxon>
        <taxon>Mycosphaerellales</taxon>
        <taxon>Mycosphaerellaceae</taxon>
        <taxon>Cercospora</taxon>
    </lineage>
</organism>
<evidence type="ECO:0000313" key="3">
    <source>
        <dbReference type="Proteomes" id="UP000237631"/>
    </source>
</evidence>
<dbReference type="AlphaFoldDB" id="A0A2S6CCQ6"/>
<reference evidence="3" key="1">
    <citation type="journal article" date="2017" name="bioRxiv">
        <title>Conservation of a gene cluster reveals novel cercosporin biosynthetic mechanisms and extends production to the genus Colletotrichum.</title>
        <authorList>
            <person name="de Jonge R."/>
            <person name="Ebert M.K."/>
            <person name="Huitt-Roehl C.R."/>
            <person name="Pal P."/>
            <person name="Suttle J.C."/>
            <person name="Spanner R.E."/>
            <person name="Neubauer J.D."/>
            <person name="Jurick W.M.II."/>
            <person name="Stott K.A."/>
            <person name="Secor G.A."/>
            <person name="Thomma B.P.H.J."/>
            <person name="Van de Peer Y."/>
            <person name="Townsend C.A."/>
            <person name="Bolton M.D."/>
        </authorList>
    </citation>
    <scope>NUCLEOTIDE SEQUENCE [LARGE SCALE GENOMIC DNA]</scope>
    <source>
        <strain evidence="3">CBS538.71</strain>
    </source>
</reference>
<dbReference type="EMBL" id="PNEN01000493">
    <property type="protein sequence ID" value="PPJ57504.1"/>
    <property type="molecule type" value="Genomic_DNA"/>
</dbReference>
<feature type="domain" description="SET" evidence="1">
    <location>
        <begin position="9"/>
        <end position="154"/>
    </location>
</feature>
<dbReference type="PANTHER" id="PTHR47332">
    <property type="entry name" value="SET DOMAIN-CONTAINING PROTEIN 5"/>
    <property type="match status" value="1"/>
</dbReference>
<name>A0A2S6CCQ6_9PEZI</name>
<dbReference type="InterPro" id="IPR001214">
    <property type="entry name" value="SET_dom"/>
</dbReference>
<dbReference type="Pfam" id="PF00856">
    <property type="entry name" value="SET"/>
    <property type="match status" value="1"/>
</dbReference>
<keyword evidence="3" id="KW-1185">Reference proteome</keyword>
<dbReference type="PROSITE" id="PS50280">
    <property type="entry name" value="SET"/>
    <property type="match status" value="1"/>
</dbReference>
<dbReference type="Proteomes" id="UP000237631">
    <property type="component" value="Unassembled WGS sequence"/>
</dbReference>
<proteinExistence type="predicted"/>
<dbReference type="PANTHER" id="PTHR47332:SF2">
    <property type="entry name" value="SET-6"/>
    <property type="match status" value="1"/>
</dbReference>
<dbReference type="SUPFAM" id="SSF82199">
    <property type="entry name" value="SET domain"/>
    <property type="match status" value="1"/>
</dbReference>
<dbReference type="InterPro" id="IPR046341">
    <property type="entry name" value="SET_dom_sf"/>
</dbReference>
<dbReference type="InterPro" id="IPR053185">
    <property type="entry name" value="SET_domain_protein"/>
</dbReference>
<dbReference type="OrthoDB" id="265717at2759"/>
<accession>A0A2S6CCQ6</accession>
<sequence length="288" mass="32230">MAQAGPSEDNHGYYEIKNGGNKGRGAFALKTIFPGTRILFEDALFIIEKHAAEIKTKDIISKMNALTPAMRRHFQSLPFAPRYATASASEKHYGRFHRNNFSILDKGWGCFVHASRFNNSCLPDCAVSQNRQGSIQICVTRKVSKKEELTFAYNQIVQYLTTDERQALLRPLLDDSPCICELCSRPADQRSQSDERRKLMRHLAFLLRGEDFEGMALDQITPSNYNPFSTFRVASEAAGWFVALASAEGIVGTLIWDVYAKGAHDLLRHFKTSGTVQLSTAALDTAKL</sequence>